<evidence type="ECO:0000256" key="2">
    <source>
        <dbReference type="ARBA" id="ARBA00022475"/>
    </source>
</evidence>
<dbReference type="InterPro" id="IPR050539">
    <property type="entry name" value="ThrE_Dicarb/AminoAcid_Exp"/>
</dbReference>
<keyword evidence="5 8" id="KW-1133">Transmembrane helix</keyword>
<protein>
    <submittedName>
        <fullName evidence="10">Threonine/serine exporter family protein</fullName>
    </submittedName>
</protein>
<evidence type="ECO:0000256" key="7">
    <source>
        <dbReference type="ARBA" id="ARBA00034125"/>
    </source>
</evidence>
<name>A0A951QFK9_9CYAN</name>
<dbReference type="EMBL" id="JAHHHD010000042">
    <property type="protein sequence ID" value="MBW4661679.1"/>
    <property type="molecule type" value="Genomic_DNA"/>
</dbReference>
<dbReference type="GO" id="GO:0015744">
    <property type="term" value="P:succinate transport"/>
    <property type="evidence" value="ECO:0007669"/>
    <property type="project" value="TreeGrafter"/>
</dbReference>
<dbReference type="GO" id="GO:0005886">
    <property type="term" value="C:plasma membrane"/>
    <property type="evidence" value="ECO:0007669"/>
    <property type="project" value="UniProtKB-SubCell"/>
</dbReference>
<gene>
    <name evidence="10" type="ORF">KME15_23665</name>
</gene>
<evidence type="ECO:0000313" key="11">
    <source>
        <dbReference type="Proteomes" id="UP000757435"/>
    </source>
</evidence>
<comment type="subcellular location">
    <subcellularLocation>
        <location evidence="1">Cell membrane</location>
        <topology evidence="1">Multi-pass membrane protein</topology>
    </subcellularLocation>
</comment>
<dbReference type="InterPro" id="IPR024528">
    <property type="entry name" value="ThrE_2"/>
</dbReference>
<sequence length="145" mass="15183">MDFLLNALLSFVGTLGFAILFNTPRNALFICAAIGMGGHLLRLTAENLGMGSISATFLGACFVGLVGILPSRSLHLPLVLFSLPGIICMVPGTVAYKALVYFHRGDLSAGLQGTIQAGFKVGAIAAGIGTARILTDAEWGFERRV</sequence>
<feature type="domain" description="Threonine/Serine exporter ThrE" evidence="9">
    <location>
        <begin position="7"/>
        <end position="130"/>
    </location>
</feature>
<evidence type="ECO:0000256" key="1">
    <source>
        <dbReference type="ARBA" id="ARBA00004651"/>
    </source>
</evidence>
<feature type="transmembrane region" description="Helical" evidence="8">
    <location>
        <begin position="75"/>
        <end position="96"/>
    </location>
</feature>
<dbReference type="PANTHER" id="PTHR34390">
    <property type="entry name" value="UPF0442 PROTEIN YJJB-RELATED"/>
    <property type="match status" value="1"/>
</dbReference>
<dbReference type="Proteomes" id="UP000757435">
    <property type="component" value="Unassembled WGS sequence"/>
</dbReference>
<reference evidence="10" key="2">
    <citation type="journal article" date="2022" name="Microbiol. Resour. Announc.">
        <title>Metagenome Sequencing to Explore Phylogenomics of Terrestrial Cyanobacteria.</title>
        <authorList>
            <person name="Ward R.D."/>
            <person name="Stajich J.E."/>
            <person name="Johansen J.R."/>
            <person name="Huntemann M."/>
            <person name="Clum A."/>
            <person name="Foster B."/>
            <person name="Foster B."/>
            <person name="Roux S."/>
            <person name="Palaniappan K."/>
            <person name="Varghese N."/>
            <person name="Mukherjee S."/>
            <person name="Reddy T.B.K."/>
            <person name="Daum C."/>
            <person name="Copeland A."/>
            <person name="Chen I.A."/>
            <person name="Ivanova N.N."/>
            <person name="Kyrpides N.C."/>
            <person name="Shapiro N."/>
            <person name="Eloe-Fadrosh E.A."/>
            <person name="Pietrasiak N."/>
        </authorList>
    </citation>
    <scope>NUCLEOTIDE SEQUENCE</scope>
    <source>
        <strain evidence="10">UHER 2000/2452</strain>
    </source>
</reference>
<evidence type="ECO:0000256" key="4">
    <source>
        <dbReference type="ARBA" id="ARBA00022692"/>
    </source>
</evidence>
<keyword evidence="3" id="KW-0997">Cell inner membrane</keyword>
<organism evidence="10 11">
    <name type="scientific">Drouetiella hepatica Uher 2000/2452</name>
    <dbReference type="NCBI Taxonomy" id="904376"/>
    <lineage>
        <taxon>Bacteria</taxon>
        <taxon>Bacillati</taxon>
        <taxon>Cyanobacteriota</taxon>
        <taxon>Cyanophyceae</taxon>
        <taxon>Oculatellales</taxon>
        <taxon>Oculatellaceae</taxon>
        <taxon>Drouetiella</taxon>
    </lineage>
</organism>
<dbReference type="AlphaFoldDB" id="A0A951QFK9"/>
<evidence type="ECO:0000313" key="10">
    <source>
        <dbReference type="EMBL" id="MBW4661679.1"/>
    </source>
</evidence>
<keyword evidence="4 8" id="KW-0812">Transmembrane</keyword>
<comment type="caution">
    <text evidence="10">The sequence shown here is derived from an EMBL/GenBank/DDBJ whole genome shotgun (WGS) entry which is preliminary data.</text>
</comment>
<keyword evidence="2" id="KW-1003">Cell membrane</keyword>
<feature type="transmembrane region" description="Helical" evidence="8">
    <location>
        <begin position="50"/>
        <end position="69"/>
    </location>
</feature>
<evidence type="ECO:0000259" key="9">
    <source>
        <dbReference type="Pfam" id="PF12821"/>
    </source>
</evidence>
<proteinExistence type="inferred from homology"/>
<evidence type="ECO:0000256" key="3">
    <source>
        <dbReference type="ARBA" id="ARBA00022519"/>
    </source>
</evidence>
<evidence type="ECO:0000256" key="8">
    <source>
        <dbReference type="SAM" id="Phobius"/>
    </source>
</evidence>
<evidence type="ECO:0000256" key="5">
    <source>
        <dbReference type="ARBA" id="ARBA00022989"/>
    </source>
</evidence>
<evidence type="ECO:0000256" key="6">
    <source>
        <dbReference type="ARBA" id="ARBA00023136"/>
    </source>
</evidence>
<reference evidence="10" key="1">
    <citation type="submission" date="2021-05" db="EMBL/GenBank/DDBJ databases">
        <authorList>
            <person name="Pietrasiak N."/>
            <person name="Ward R."/>
            <person name="Stajich J.E."/>
            <person name="Kurbessoian T."/>
        </authorList>
    </citation>
    <scope>NUCLEOTIDE SEQUENCE</scope>
    <source>
        <strain evidence="10">UHER 2000/2452</strain>
    </source>
</reference>
<comment type="similarity">
    <text evidence="7">Belongs to the ThrE exporter (TC 2.A.79) family.</text>
</comment>
<dbReference type="PANTHER" id="PTHR34390:SF1">
    <property type="entry name" value="SUCCINATE TRANSPORTER SUBUNIT YJJB-RELATED"/>
    <property type="match status" value="1"/>
</dbReference>
<keyword evidence="6 8" id="KW-0472">Membrane</keyword>
<dbReference type="Pfam" id="PF12821">
    <property type="entry name" value="ThrE_2"/>
    <property type="match status" value="1"/>
</dbReference>
<accession>A0A951QFK9</accession>